<organism evidence="1 2">
    <name type="scientific">Actibacterium pelagium</name>
    <dbReference type="NCBI Taxonomy" id="2029103"/>
    <lineage>
        <taxon>Bacteria</taxon>
        <taxon>Pseudomonadati</taxon>
        <taxon>Pseudomonadota</taxon>
        <taxon>Alphaproteobacteria</taxon>
        <taxon>Rhodobacterales</taxon>
        <taxon>Roseobacteraceae</taxon>
        <taxon>Actibacterium</taxon>
    </lineage>
</organism>
<dbReference type="EMBL" id="BMKN01000001">
    <property type="protein sequence ID" value="GGE38999.1"/>
    <property type="molecule type" value="Genomic_DNA"/>
</dbReference>
<gene>
    <name evidence="1" type="ORF">GCM10011517_03450</name>
</gene>
<sequence length="64" mass="6642">MVASFCEGDKAGPSISRLKVPAYRICGFTITNPGDAIVRVPDGGIALLAGIGKKGLRIWVGLLT</sequence>
<name>A0A917EG70_9RHOB</name>
<comment type="caution">
    <text evidence="1">The sequence shown here is derived from an EMBL/GenBank/DDBJ whole genome shotgun (WGS) entry which is preliminary data.</text>
</comment>
<dbReference type="Proteomes" id="UP000606730">
    <property type="component" value="Unassembled WGS sequence"/>
</dbReference>
<reference evidence="1" key="1">
    <citation type="journal article" date="2014" name="Int. J. Syst. Evol. Microbiol.">
        <title>Complete genome sequence of Corynebacterium casei LMG S-19264T (=DSM 44701T), isolated from a smear-ripened cheese.</title>
        <authorList>
            <consortium name="US DOE Joint Genome Institute (JGI-PGF)"/>
            <person name="Walter F."/>
            <person name="Albersmeier A."/>
            <person name="Kalinowski J."/>
            <person name="Ruckert C."/>
        </authorList>
    </citation>
    <scope>NUCLEOTIDE SEQUENCE</scope>
    <source>
        <strain evidence="1">CGMCC 1.16012</strain>
    </source>
</reference>
<protein>
    <submittedName>
        <fullName evidence="1">Uncharacterized protein</fullName>
    </submittedName>
</protein>
<reference evidence="1" key="2">
    <citation type="submission" date="2020-09" db="EMBL/GenBank/DDBJ databases">
        <authorList>
            <person name="Sun Q."/>
            <person name="Zhou Y."/>
        </authorList>
    </citation>
    <scope>NUCLEOTIDE SEQUENCE</scope>
    <source>
        <strain evidence="1">CGMCC 1.16012</strain>
    </source>
</reference>
<keyword evidence="2" id="KW-1185">Reference proteome</keyword>
<proteinExistence type="predicted"/>
<accession>A0A917EG70</accession>
<evidence type="ECO:0000313" key="2">
    <source>
        <dbReference type="Proteomes" id="UP000606730"/>
    </source>
</evidence>
<dbReference type="AlphaFoldDB" id="A0A917EG70"/>
<evidence type="ECO:0000313" key="1">
    <source>
        <dbReference type="EMBL" id="GGE38999.1"/>
    </source>
</evidence>